<evidence type="ECO:0000313" key="2">
    <source>
        <dbReference type="EMBL" id="MBU2712424.1"/>
    </source>
</evidence>
<organism evidence="2 3">
    <name type="scientific">Zooshikella harenae</name>
    <dbReference type="NCBI Taxonomy" id="2827238"/>
    <lineage>
        <taxon>Bacteria</taxon>
        <taxon>Pseudomonadati</taxon>
        <taxon>Pseudomonadota</taxon>
        <taxon>Gammaproteobacteria</taxon>
        <taxon>Oceanospirillales</taxon>
        <taxon>Zooshikellaceae</taxon>
        <taxon>Zooshikella</taxon>
    </lineage>
</organism>
<protein>
    <submittedName>
        <fullName evidence="2">Uncharacterized protein</fullName>
    </submittedName>
</protein>
<evidence type="ECO:0000256" key="1">
    <source>
        <dbReference type="SAM" id="Phobius"/>
    </source>
</evidence>
<comment type="caution">
    <text evidence="2">The sequence shown here is derived from an EMBL/GenBank/DDBJ whole genome shotgun (WGS) entry which is preliminary data.</text>
</comment>
<accession>A0ABS5ZEJ9</accession>
<evidence type="ECO:0000313" key="3">
    <source>
        <dbReference type="Proteomes" id="UP000690515"/>
    </source>
</evidence>
<dbReference type="EMBL" id="JAGSOY010000037">
    <property type="protein sequence ID" value="MBU2712424.1"/>
    <property type="molecule type" value="Genomic_DNA"/>
</dbReference>
<keyword evidence="3" id="KW-1185">Reference proteome</keyword>
<feature type="transmembrane region" description="Helical" evidence="1">
    <location>
        <begin position="63"/>
        <end position="85"/>
    </location>
</feature>
<dbReference type="RefSeq" id="WP_215820652.1">
    <property type="nucleotide sequence ID" value="NZ_JAGSOY010000037.1"/>
</dbReference>
<proteinExistence type="predicted"/>
<keyword evidence="1" id="KW-1133">Transmembrane helix</keyword>
<keyword evidence="1" id="KW-0812">Transmembrane</keyword>
<keyword evidence="1" id="KW-0472">Membrane</keyword>
<gene>
    <name evidence="2" type="ORF">KCG35_15260</name>
</gene>
<feature type="transmembrane region" description="Helical" evidence="1">
    <location>
        <begin position="91"/>
        <end position="114"/>
    </location>
</feature>
<dbReference type="Proteomes" id="UP000690515">
    <property type="component" value="Unassembled WGS sequence"/>
</dbReference>
<name>A0ABS5ZEJ9_9GAMM</name>
<sequence>MISRQQMMAGKVFKDKLNRILVLSPLPIKTRHTAHDSARIIKAKTDVYLDIGHKSVREGAENLALIINIFNLISIVICSSPYWMFNSSTDSYFLIYFLLSILAGTHFFYFHIIARGYFRLKQFKFIRFNRQRREVALPFGENGEFIIVPWEKLYAWAGTTIVIMESTAIPLSTLTITMGSPTNPMDFKGLYEVAGGEEINCIMQWECIRSFMDDGPDACPDPSKDNTLAEYRATCKRQWKELSLWAWIKRKLIDWLHYSYFAHWLSDWHEKKLPEVTIPENIKRWSEPLPEDQWQQPSHEFLEANFRALDFYMDGGRFGDKNMPVYDPRKKVIFNSPENKPKDE</sequence>
<reference evidence="2 3" key="1">
    <citation type="submission" date="2021-04" db="EMBL/GenBank/DDBJ databases">
        <authorList>
            <person name="Pira H."/>
            <person name="Risdian C."/>
            <person name="Wink J."/>
        </authorList>
    </citation>
    <scope>NUCLEOTIDE SEQUENCE [LARGE SCALE GENOMIC DNA]</scope>
    <source>
        <strain evidence="2 3">WH53</strain>
    </source>
</reference>